<evidence type="ECO:0000313" key="1">
    <source>
        <dbReference type="EMBL" id="MBB3105193.1"/>
    </source>
</evidence>
<reference evidence="1 2" key="1">
    <citation type="submission" date="2020-08" db="EMBL/GenBank/DDBJ databases">
        <title>Genomic Encyclopedia of Type Strains, Phase III (KMG-III): the genomes of soil and plant-associated and newly described type strains.</title>
        <authorList>
            <person name="Whitman W."/>
        </authorList>
    </citation>
    <scope>NUCLEOTIDE SEQUENCE [LARGE SCALE GENOMIC DNA]</scope>
    <source>
        <strain evidence="1 2">CECT 4462</strain>
    </source>
</reference>
<accession>A0A839TC70</accession>
<protein>
    <submittedName>
        <fullName evidence="1">Uncharacterized protein</fullName>
    </submittedName>
</protein>
<evidence type="ECO:0000313" key="2">
    <source>
        <dbReference type="Proteomes" id="UP000549250"/>
    </source>
</evidence>
<keyword evidence="2" id="KW-1185">Reference proteome</keyword>
<comment type="caution">
    <text evidence="1">The sequence shown here is derived from an EMBL/GenBank/DDBJ whole genome shotgun (WGS) entry which is preliminary data.</text>
</comment>
<dbReference type="EMBL" id="JACHXI010000028">
    <property type="protein sequence ID" value="MBB3105193.1"/>
    <property type="molecule type" value="Genomic_DNA"/>
</dbReference>
<dbReference type="Proteomes" id="UP000549250">
    <property type="component" value="Unassembled WGS sequence"/>
</dbReference>
<name>A0A839TC70_AZOMA</name>
<dbReference type="AlphaFoldDB" id="A0A839TC70"/>
<sequence>MGVDEYIHLPGDLVEAEFGGRIRSETEVCLMWSSGP</sequence>
<gene>
    <name evidence="1" type="ORF">FHR87_003628</name>
</gene>
<proteinExistence type="predicted"/>
<organism evidence="1 2">
    <name type="scientific">Azomonas macrocytogenes</name>
    <name type="common">Azotobacter macrocytogenes</name>
    <dbReference type="NCBI Taxonomy" id="69962"/>
    <lineage>
        <taxon>Bacteria</taxon>
        <taxon>Pseudomonadati</taxon>
        <taxon>Pseudomonadota</taxon>
        <taxon>Gammaproteobacteria</taxon>
        <taxon>Pseudomonadales</taxon>
        <taxon>Pseudomonadaceae</taxon>
        <taxon>Azomonas</taxon>
    </lineage>
</organism>